<dbReference type="Gene3D" id="2.60.40.1120">
    <property type="entry name" value="Carboxypeptidase-like, regulatory domain"/>
    <property type="match status" value="1"/>
</dbReference>
<comment type="caution">
    <text evidence="1">The sequence shown here is derived from an EMBL/GenBank/DDBJ whole genome shotgun (WGS) entry which is preliminary data.</text>
</comment>
<reference evidence="1" key="1">
    <citation type="journal article" date="2020" name="mSystems">
        <title>Genome- and Community-Level Interaction Insights into Carbon Utilization and Element Cycling Functions of Hydrothermarchaeota in Hydrothermal Sediment.</title>
        <authorList>
            <person name="Zhou Z."/>
            <person name="Liu Y."/>
            <person name="Xu W."/>
            <person name="Pan J."/>
            <person name="Luo Z.H."/>
            <person name="Li M."/>
        </authorList>
    </citation>
    <scope>NUCLEOTIDE SEQUENCE [LARGE SCALE GENOMIC DNA]</scope>
    <source>
        <strain evidence="1">SpSt-479</strain>
    </source>
</reference>
<keyword evidence="1" id="KW-0645">Protease</keyword>
<protein>
    <submittedName>
        <fullName evidence="1">Carboxypeptidase-like regulatory domain-containing protein</fullName>
    </submittedName>
</protein>
<dbReference type="InterPro" id="IPR013784">
    <property type="entry name" value="Carb-bd-like_fold"/>
</dbReference>
<gene>
    <name evidence="1" type="ORF">ENS31_11650</name>
</gene>
<dbReference type="AlphaFoldDB" id="A0A7V3E7R4"/>
<organism evidence="1">
    <name type="scientific">Ignavibacterium album</name>
    <dbReference type="NCBI Taxonomy" id="591197"/>
    <lineage>
        <taxon>Bacteria</taxon>
        <taxon>Pseudomonadati</taxon>
        <taxon>Ignavibacteriota</taxon>
        <taxon>Ignavibacteria</taxon>
        <taxon>Ignavibacteriales</taxon>
        <taxon>Ignavibacteriaceae</taxon>
        <taxon>Ignavibacterium</taxon>
    </lineage>
</organism>
<accession>A0A7V3E7R4</accession>
<name>A0A7V3E7R4_9BACT</name>
<sequence length="291" mass="33443">MEVNMAYKYLLLALFSMVFVTGCDEPIQPDITKPSSTGTIHGRVLKANSDIPVIHALIKTNPPTEEVYTDSSGRFSFRKIAEGEYTLYASCEGFDTDSISYKIIANVTDTLKFKLYTSKRYLEFYPLKIGNYWEYHTGNNPNVAYSMEVVSDTMIKGIKYFHIHYVTYSGNPVIENRYERIDAALGLVYRYDPFYDKELVIDSLAAKEGQKFTCNMFFGFDYPCLSYCLGITEENIFSKLRKVKDLQHFCATDQPRYTLVEGIGIGEFSYFRVGLFRLKYARIDGIEYSTP</sequence>
<dbReference type="GO" id="GO:0030246">
    <property type="term" value="F:carbohydrate binding"/>
    <property type="evidence" value="ECO:0007669"/>
    <property type="project" value="InterPro"/>
</dbReference>
<dbReference type="GO" id="GO:0004180">
    <property type="term" value="F:carboxypeptidase activity"/>
    <property type="evidence" value="ECO:0007669"/>
    <property type="project" value="UniProtKB-KW"/>
</dbReference>
<dbReference type="Pfam" id="PF13715">
    <property type="entry name" value="CarbopepD_reg_2"/>
    <property type="match status" value="1"/>
</dbReference>
<keyword evidence="1" id="KW-0378">Hydrolase</keyword>
<dbReference type="SUPFAM" id="SSF49452">
    <property type="entry name" value="Starch-binding domain-like"/>
    <property type="match status" value="1"/>
</dbReference>
<evidence type="ECO:0000313" key="1">
    <source>
        <dbReference type="EMBL" id="HFI92161.1"/>
    </source>
</evidence>
<proteinExistence type="predicted"/>
<keyword evidence="1" id="KW-0121">Carboxypeptidase</keyword>
<dbReference type="EMBL" id="DSUJ01000010">
    <property type="protein sequence ID" value="HFI92161.1"/>
    <property type="molecule type" value="Genomic_DNA"/>
</dbReference>